<feature type="compositionally biased region" description="Acidic residues" evidence="2">
    <location>
        <begin position="266"/>
        <end position="287"/>
    </location>
</feature>
<accession>S3C387</accession>
<feature type="compositionally biased region" description="Gly residues" evidence="2">
    <location>
        <begin position="482"/>
        <end position="495"/>
    </location>
</feature>
<gene>
    <name evidence="4" type="ORF">F503_07878</name>
</gene>
<protein>
    <submittedName>
        <fullName evidence="4">Cellular morphogenesis protein</fullName>
    </submittedName>
</protein>
<dbReference type="InterPro" id="IPR015158">
    <property type="entry name" value="Bud22_dom"/>
</dbReference>
<feature type="compositionally biased region" description="Low complexity" evidence="2">
    <location>
        <begin position="369"/>
        <end position="379"/>
    </location>
</feature>
<feature type="region of interest" description="Disordered" evidence="2">
    <location>
        <begin position="304"/>
        <end position="408"/>
    </location>
</feature>
<dbReference type="InterPro" id="IPR037393">
    <property type="entry name" value="Bud22/SRFB1"/>
</dbReference>
<dbReference type="GO" id="GO:0030490">
    <property type="term" value="P:maturation of SSU-rRNA"/>
    <property type="evidence" value="ECO:0007669"/>
    <property type="project" value="TreeGrafter"/>
</dbReference>
<feature type="domain" description="Bud22" evidence="3">
    <location>
        <begin position="38"/>
        <end position="543"/>
    </location>
</feature>
<dbReference type="EMBL" id="KE148151">
    <property type="protein sequence ID" value="EPE07227.1"/>
    <property type="molecule type" value="Genomic_DNA"/>
</dbReference>
<dbReference type="Proteomes" id="UP000016923">
    <property type="component" value="Unassembled WGS sequence"/>
</dbReference>
<sequence>MLKRKRPEARPPPSYASASRYPPSQPQPEKAIERFEASHADVMRAIKKARVFDQQRLVKKIQEEKEPEKVKGKRKGKPRRKPLATGANVDGETAGPVLNTELIARLERELAVIKTLDMEITARVHLAHAMSRVKGLVDAPGPLPAHLQIAEVLATRSKAARTEDTHNVTSSLYNKPFVRDAVAKAVKEMCQLIGVSDKKEPLKKKDKKKEKEDKLKEKKKAAAGKDEDQSGSDVDMGANGINYNEEDDDEIERELAKFDAMLGGDDKDDGSDDEAEASDDEDKDDDAEIAKLRAKYKRALAKGLIADDARDDYSGEEDGEDDFEGFSGGEDDEDDSDDDSEDDEEEEEEDEEEYSSESEVEKRPRKRAAAAAVSAPGASNFLPSLMGGFMADAGDNSDGYGSDEAQRDERAAAKMLGVVRKNRRGQRARQAIWEKKYKADAKHVIQEKLNPKPVAEKWDAKRGAVDANDAPRWLRRKLAVGGKPGYAGKSGGGGPAPAPAAPKKNENANKQVTGTLHPSWEAARKAKEAAQTAEFKGTKIVFD</sequence>
<feature type="region of interest" description="Disordered" evidence="2">
    <location>
        <begin position="60"/>
        <end position="92"/>
    </location>
</feature>
<evidence type="ECO:0000256" key="2">
    <source>
        <dbReference type="SAM" id="MobiDB-lite"/>
    </source>
</evidence>
<feature type="region of interest" description="Disordered" evidence="2">
    <location>
        <begin position="199"/>
        <end position="287"/>
    </location>
</feature>
<dbReference type="STRING" id="1262450.S3C387"/>
<dbReference type="AlphaFoldDB" id="S3C387"/>
<dbReference type="OMA" id="GMHPSWE"/>
<evidence type="ECO:0000259" key="3">
    <source>
        <dbReference type="Pfam" id="PF09073"/>
    </source>
</evidence>
<proteinExistence type="predicted"/>
<evidence type="ECO:0000313" key="5">
    <source>
        <dbReference type="Proteomes" id="UP000016923"/>
    </source>
</evidence>
<evidence type="ECO:0000313" key="4">
    <source>
        <dbReference type="EMBL" id="EPE07227.1"/>
    </source>
</evidence>
<feature type="compositionally biased region" description="Basic and acidic residues" evidence="2">
    <location>
        <begin position="60"/>
        <end position="70"/>
    </location>
</feature>
<dbReference type="VEuPathDB" id="FungiDB:F503_07878"/>
<organism evidence="4 5">
    <name type="scientific">Ophiostoma piceae (strain UAMH 11346)</name>
    <name type="common">Sap stain fungus</name>
    <dbReference type="NCBI Taxonomy" id="1262450"/>
    <lineage>
        <taxon>Eukaryota</taxon>
        <taxon>Fungi</taxon>
        <taxon>Dikarya</taxon>
        <taxon>Ascomycota</taxon>
        <taxon>Pezizomycotina</taxon>
        <taxon>Sordariomycetes</taxon>
        <taxon>Sordariomycetidae</taxon>
        <taxon>Ophiostomatales</taxon>
        <taxon>Ophiostomataceae</taxon>
        <taxon>Ophiostoma</taxon>
    </lineage>
</organism>
<feature type="compositionally biased region" description="Acidic residues" evidence="2">
    <location>
        <begin position="314"/>
        <end position="358"/>
    </location>
</feature>
<name>S3C387_OPHP1</name>
<dbReference type="GO" id="GO:0005634">
    <property type="term" value="C:nucleus"/>
    <property type="evidence" value="ECO:0007669"/>
    <property type="project" value="TreeGrafter"/>
</dbReference>
<dbReference type="HOGENOM" id="CLU_029647_0_0_1"/>
<dbReference type="eggNOG" id="ENOG502S6Z4">
    <property type="taxonomic scope" value="Eukaryota"/>
</dbReference>
<dbReference type="PANTHER" id="PTHR23325:SF1">
    <property type="entry name" value="SERUM RESPONSE FACTOR-BINDING PROTEIN 1"/>
    <property type="match status" value="1"/>
</dbReference>
<feature type="region of interest" description="Disordered" evidence="2">
    <location>
        <begin position="481"/>
        <end position="508"/>
    </location>
</feature>
<feature type="compositionally biased region" description="Basic residues" evidence="2">
    <location>
        <begin position="71"/>
        <end position="82"/>
    </location>
</feature>
<reference evidence="4 5" key="1">
    <citation type="journal article" date="2013" name="BMC Genomics">
        <title>The genome and transcriptome of the pine saprophyte Ophiostoma piceae, and a comparison with the bark beetle-associated pine pathogen Grosmannia clavigera.</title>
        <authorList>
            <person name="Haridas S."/>
            <person name="Wang Y."/>
            <person name="Lim L."/>
            <person name="Massoumi Alamouti S."/>
            <person name="Jackman S."/>
            <person name="Docking R."/>
            <person name="Robertson G."/>
            <person name="Birol I."/>
            <person name="Bohlmann J."/>
            <person name="Breuil C."/>
        </authorList>
    </citation>
    <scope>NUCLEOTIDE SEQUENCE [LARGE SCALE GENOMIC DNA]</scope>
    <source>
        <strain evidence="4 5">UAMH 11346</strain>
    </source>
</reference>
<keyword evidence="5" id="KW-1185">Reference proteome</keyword>
<keyword evidence="1" id="KW-0175">Coiled coil</keyword>
<dbReference type="OrthoDB" id="3364872at2759"/>
<dbReference type="PANTHER" id="PTHR23325">
    <property type="entry name" value="SERUM RESPONSE FACTOR-BINDING"/>
    <property type="match status" value="1"/>
</dbReference>
<evidence type="ECO:0000256" key="1">
    <source>
        <dbReference type="ARBA" id="ARBA00023054"/>
    </source>
</evidence>
<dbReference type="Pfam" id="PF09073">
    <property type="entry name" value="BUD22"/>
    <property type="match status" value="1"/>
</dbReference>
<feature type="region of interest" description="Disordered" evidence="2">
    <location>
        <begin position="1"/>
        <end position="30"/>
    </location>
</feature>
<dbReference type="GO" id="GO:0030686">
    <property type="term" value="C:90S preribosome"/>
    <property type="evidence" value="ECO:0007669"/>
    <property type="project" value="TreeGrafter"/>
</dbReference>